<proteinExistence type="predicted"/>
<feature type="domain" description="HpaB/PvcC/4-BUDH N-terminal" evidence="5">
    <location>
        <begin position="6"/>
        <end position="276"/>
    </location>
</feature>
<gene>
    <name evidence="6" type="primary">hpaB</name>
    <name evidence="6" type="ORF">ACFO4N_02085</name>
</gene>
<dbReference type="Gene3D" id="2.40.110.10">
    <property type="entry name" value="Butyryl-CoA Dehydrogenase, subunit A, domain 2"/>
    <property type="match status" value="1"/>
</dbReference>
<dbReference type="InterPro" id="IPR024719">
    <property type="entry name" value="HpaB/PvcC/4-BUDH_C"/>
</dbReference>
<evidence type="ECO:0000259" key="4">
    <source>
        <dbReference type="Pfam" id="PF03241"/>
    </source>
</evidence>
<dbReference type="Proteomes" id="UP001596022">
    <property type="component" value="Unassembled WGS sequence"/>
</dbReference>
<accession>A0ABV9GGW5</accession>
<dbReference type="SUPFAM" id="SSF47203">
    <property type="entry name" value="Acyl-CoA dehydrogenase C-terminal domain-like"/>
    <property type="match status" value="1"/>
</dbReference>
<comment type="caution">
    <text evidence="6">The sequence shown here is derived from an EMBL/GenBank/DDBJ whole genome shotgun (WGS) entry which is preliminary data.</text>
</comment>
<dbReference type="InterPro" id="IPR012687">
    <property type="entry name" value="HpaB_Deino-type"/>
</dbReference>
<dbReference type="PIRSF" id="PIRSF000331">
    <property type="entry name" value="HpaA_HpaB"/>
    <property type="match status" value="1"/>
</dbReference>
<evidence type="ECO:0000256" key="3">
    <source>
        <dbReference type="ARBA" id="ARBA00023002"/>
    </source>
</evidence>
<dbReference type="InterPro" id="IPR046373">
    <property type="entry name" value="Acyl-CoA_Oxase/DH_mid-dom_sf"/>
</dbReference>
<dbReference type="InterPro" id="IPR009100">
    <property type="entry name" value="AcylCoA_DH/oxidase_NM_dom_sf"/>
</dbReference>
<dbReference type="GO" id="GO:0052881">
    <property type="term" value="F:4-hydroxyphenylacetate 3-monooxygenase activity"/>
    <property type="evidence" value="ECO:0007669"/>
    <property type="project" value="UniProtKB-EC"/>
</dbReference>
<dbReference type="PANTHER" id="PTHR36117:SF3">
    <property type="entry name" value="4-HYDROXYPHENYLACETATE 3-MONOOXYGENASE-RELATED"/>
    <property type="match status" value="1"/>
</dbReference>
<dbReference type="EC" id="1.14.14.9" evidence="6"/>
<dbReference type="Pfam" id="PF11794">
    <property type="entry name" value="HpaB_N"/>
    <property type="match status" value="1"/>
</dbReference>
<keyword evidence="3 6" id="KW-0560">Oxidoreductase</keyword>
<evidence type="ECO:0000256" key="2">
    <source>
        <dbReference type="ARBA" id="ARBA00022827"/>
    </source>
</evidence>
<keyword evidence="2" id="KW-0274">FAD</keyword>
<protein>
    <submittedName>
        <fullName evidence="6">4-hydroxyphenylacetate 3-monooxygenase, oxygenase component</fullName>
        <ecNumber evidence="6">1.14.14.9</ecNumber>
    </submittedName>
</protein>
<keyword evidence="7" id="KW-1185">Reference proteome</keyword>
<dbReference type="InterPro" id="IPR036250">
    <property type="entry name" value="AcylCo_DH-like_C"/>
</dbReference>
<dbReference type="NCBIfam" id="TIGR02309">
    <property type="entry name" value="HpaB-1"/>
    <property type="match status" value="1"/>
</dbReference>
<dbReference type="SUPFAM" id="SSF56645">
    <property type="entry name" value="Acyl-CoA dehydrogenase NM domain-like"/>
    <property type="match status" value="1"/>
</dbReference>
<sequence>MPAINGKQYIDRIDRLNANIWYKGEKVNGKLSLHPAFKGVIATQAKLFDLQHDPKTKDLLTYSSETTGEPVATAFLPPKTKEDLEKRRHAFQELARQSAGMLGRSPDYMNTALMAFGTAADFLRGQNDRAANNMKAYYDLVRENDLTLTHTFIVPQVNRSSFYIEEREDIIGARMIEQNSDGIVIHGARLLATQGATTDEIIVFPSGARLPLVKASEELAYAFAIPNNTPGLKFYCRESWVGGESTFDHPLSSRFEEMDTIVVFDHVLVPWDRVFIHGNIDVNNNLYNASDFFSHATHQVICKNIVKVEFMLGVAQSIVNTIRIGEYQHVQEKVAEIIVALEALRGFVLSSEQSAKINRWGVLTPDPDPLAAATIYFPKIYPRINEIIQLLGASGLVSIPTEADFASSGGDDLRHYLQTSTGDGEEKVRLFRLAWDLTMSAFGSRQELYERFFFGDPVRLASNLFRNYNSDIYLDRVKHFLSDQEK</sequence>
<dbReference type="Gene3D" id="1.20.140.10">
    <property type="entry name" value="Butyryl-CoA Dehydrogenase, subunit A, domain 3"/>
    <property type="match status" value="1"/>
</dbReference>
<dbReference type="PANTHER" id="PTHR36117">
    <property type="entry name" value="4-HYDROXYPHENYLACETATE 3-MONOOXYGENASE-RELATED"/>
    <property type="match status" value="1"/>
</dbReference>
<reference evidence="7" key="1">
    <citation type="journal article" date="2019" name="Int. J. Syst. Evol. Microbiol.">
        <title>The Global Catalogue of Microorganisms (GCM) 10K type strain sequencing project: providing services to taxonomists for standard genome sequencing and annotation.</title>
        <authorList>
            <consortium name="The Broad Institute Genomics Platform"/>
            <consortium name="The Broad Institute Genome Sequencing Center for Infectious Disease"/>
            <person name="Wu L."/>
            <person name="Ma J."/>
        </authorList>
    </citation>
    <scope>NUCLEOTIDE SEQUENCE [LARGE SCALE GENOMIC DNA]</scope>
    <source>
        <strain evidence="7">CGMCC 1.16306</strain>
    </source>
</reference>
<dbReference type="RefSeq" id="WP_376844556.1">
    <property type="nucleotide sequence ID" value="NZ_JBHSFW010000001.1"/>
</dbReference>
<feature type="domain" description="HpaB/PvcC/4-BUDH C-terminal" evidence="4">
    <location>
        <begin position="284"/>
        <end position="481"/>
    </location>
</feature>
<organism evidence="6 7">
    <name type="scientific">Camelliibacillus cellulosilyticus</name>
    <dbReference type="NCBI Taxonomy" id="2174486"/>
    <lineage>
        <taxon>Bacteria</taxon>
        <taxon>Bacillati</taxon>
        <taxon>Bacillota</taxon>
        <taxon>Bacilli</taxon>
        <taxon>Bacillales</taxon>
        <taxon>Sporolactobacillaceae</taxon>
        <taxon>Camelliibacillus</taxon>
    </lineage>
</organism>
<name>A0ABV9GGW5_9BACL</name>
<dbReference type="EMBL" id="JBHSFW010000001">
    <property type="protein sequence ID" value="MFC4617516.1"/>
    <property type="molecule type" value="Genomic_DNA"/>
</dbReference>
<evidence type="ECO:0000259" key="5">
    <source>
        <dbReference type="Pfam" id="PF11794"/>
    </source>
</evidence>
<dbReference type="Pfam" id="PF03241">
    <property type="entry name" value="HpaB"/>
    <property type="match status" value="1"/>
</dbReference>
<dbReference type="Gene3D" id="1.10.3140.10">
    <property type="entry name" value="4-hydroxybutyryl-coa dehydratase, domain 1"/>
    <property type="match status" value="1"/>
</dbReference>
<evidence type="ECO:0000313" key="6">
    <source>
        <dbReference type="EMBL" id="MFC4617516.1"/>
    </source>
</evidence>
<keyword evidence="1" id="KW-0285">Flavoprotein</keyword>
<dbReference type="InterPro" id="IPR004925">
    <property type="entry name" value="HpaB/PvcC/4-BUDH"/>
</dbReference>
<evidence type="ECO:0000313" key="7">
    <source>
        <dbReference type="Proteomes" id="UP001596022"/>
    </source>
</evidence>
<evidence type="ECO:0000256" key="1">
    <source>
        <dbReference type="ARBA" id="ARBA00022630"/>
    </source>
</evidence>
<dbReference type="InterPro" id="IPR024674">
    <property type="entry name" value="HpaB/PvcC/4-BUDH_N"/>
</dbReference>